<dbReference type="Pfam" id="PF01799">
    <property type="entry name" value="Fer2_2"/>
    <property type="match status" value="1"/>
</dbReference>
<dbReference type="InterPro" id="IPR006058">
    <property type="entry name" value="2Fe2S_fd_BS"/>
</dbReference>
<evidence type="ECO:0000256" key="22">
    <source>
        <dbReference type="PIRSR" id="PIRSR000127-2"/>
    </source>
</evidence>
<dbReference type="InterPro" id="IPR001041">
    <property type="entry name" value="2Fe-2S_ferredoxin-type"/>
</dbReference>
<dbReference type="NCBIfam" id="TIGR02963">
    <property type="entry name" value="xanthine_xdhA"/>
    <property type="match status" value="1"/>
</dbReference>
<feature type="binding site" evidence="23">
    <location>
        <position position="781"/>
    </location>
    <ligand>
        <name>Mo-molybdopterin</name>
        <dbReference type="ChEBI" id="CHEBI:71302"/>
    </ligand>
    <ligandPart>
        <name>Mo</name>
        <dbReference type="ChEBI" id="CHEBI:28685"/>
    </ligandPart>
</feature>
<evidence type="ECO:0000256" key="6">
    <source>
        <dbReference type="ARBA" id="ARBA00019394"/>
    </source>
</evidence>
<evidence type="ECO:0000256" key="14">
    <source>
        <dbReference type="ARBA" id="ARBA00023014"/>
    </source>
</evidence>
<keyword evidence="16" id="KW-0576">Peroxisome</keyword>
<dbReference type="InterPro" id="IPR036683">
    <property type="entry name" value="CO_DH_flav_C_dom_sf"/>
</dbReference>
<dbReference type="SUPFAM" id="SSF54665">
    <property type="entry name" value="CO dehydrogenase molybdoprotein N-domain-like"/>
    <property type="match status" value="1"/>
</dbReference>
<dbReference type="PIRSF" id="PIRSF000127">
    <property type="entry name" value="Xanthine_DH"/>
    <property type="match status" value="1"/>
</dbReference>
<organism evidence="26 27">
    <name type="scientific">Aquatica leii</name>
    <dbReference type="NCBI Taxonomy" id="1421715"/>
    <lineage>
        <taxon>Eukaryota</taxon>
        <taxon>Metazoa</taxon>
        <taxon>Ecdysozoa</taxon>
        <taxon>Arthropoda</taxon>
        <taxon>Hexapoda</taxon>
        <taxon>Insecta</taxon>
        <taxon>Pterygota</taxon>
        <taxon>Neoptera</taxon>
        <taxon>Endopterygota</taxon>
        <taxon>Coleoptera</taxon>
        <taxon>Polyphaga</taxon>
        <taxon>Elateriformia</taxon>
        <taxon>Elateroidea</taxon>
        <taxon>Lampyridae</taxon>
        <taxon>Luciolinae</taxon>
        <taxon>Aquatica</taxon>
    </lineage>
</organism>
<evidence type="ECO:0000256" key="7">
    <source>
        <dbReference type="ARBA" id="ARBA00022505"/>
    </source>
</evidence>
<dbReference type="Proteomes" id="UP001353858">
    <property type="component" value="Unassembled WGS sequence"/>
</dbReference>
<feature type="binding site" evidence="23">
    <location>
        <position position="119"/>
    </location>
    <ligand>
        <name>[2Fe-2S] cluster</name>
        <dbReference type="ChEBI" id="CHEBI:190135"/>
        <label>2</label>
    </ligand>
</feature>
<evidence type="ECO:0000256" key="8">
    <source>
        <dbReference type="ARBA" id="ARBA00022630"/>
    </source>
</evidence>
<dbReference type="PROSITE" id="PS51387">
    <property type="entry name" value="FAD_PCMH"/>
    <property type="match status" value="1"/>
</dbReference>
<evidence type="ECO:0000256" key="2">
    <source>
        <dbReference type="ARBA" id="ARBA00004275"/>
    </source>
</evidence>
<comment type="cofactor">
    <cofactor evidence="1 22">
        <name>FAD</name>
        <dbReference type="ChEBI" id="CHEBI:57692"/>
    </cofactor>
</comment>
<dbReference type="GO" id="GO:0005777">
    <property type="term" value="C:peroxisome"/>
    <property type="evidence" value="ECO:0007669"/>
    <property type="project" value="UniProtKB-SubCell"/>
</dbReference>
<dbReference type="FunFam" id="3.30.365.10:FF:000001">
    <property type="entry name" value="Xanthine dehydrogenase oxidase"/>
    <property type="match status" value="1"/>
</dbReference>
<comment type="catalytic activity">
    <reaction evidence="19">
        <text>hypoxanthine + NAD(+) + H2O = xanthine + NADH + H(+)</text>
        <dbReference type="Rhea" id="RHEA:24670"/>
        <dbReference type="ChEBI" id="CHEBI:15377"/>
        <dbReference type="ChEBI" id="CHEBI:15378"/>
        <dbReference type="ChEBI" id="CHEBI:17368"/>
        <dbReference type="ChEBI" id="CHEBI:17712"/>
        <dbReference type="ChEBI" id="CHEBI:57540"/>
        <dbReference type="ChEBI" id="CHEBI:57945"/>
        <dbReference type="EC" id="1.17.1.4"/>
    </reaction>
</comment>
<evidence type="ECO:0000256" key="21">
    <source>
        <dbReference type="PIRSR" id="PIRSR000127-1"/>
    </source>
</evidence>
<dbReference type="InterPro" id="IPR016167">
    <property type="entry name" value="FAD-bd_PCMH_sub1"/>
</dbReference>
<evidence type="ECO:0000256" key="4">
    <source>
        <dbReference type="ARBA" id="ARBA00011738"/>
    </source>
</evidence>
<feature type="binding site" evidence="22">
    <location>
        <position position="352"/>
    </location>
    <ligand>
        <name>FAD</name>
        <dbReference type="ChEBI" id="CHEBI:57692"/>
    </ligand>
</feature>
<dbReference type="FunFam" id="3.30.43.10:FF:000001">
    <property type="entry name" value="Xanthine dehydrogenase/oxidase"/>
    <property type="match status" value="1"/>
</dbReference>
<keyword evidence="11 22" id="KW-0274">FAD</keyword>
<keyword evidence="27" id="KW-1185">Reference proteome</keyword>
<evidence type="ECO:0000256" key="17">
    <source>
        <dbReference type="ARBA" id="ARBA00034078"/>
    </source>
</evidence>
<evidence type="ECO:0000256" key="9">
    <source>
        <dbReference type="ARBA" id="ARBA00022714"/>
    </source>
</evidence>
<dbReference type="FunFam" id="3.30.465.10:FF:000004">
    <property type="entry name" value="Xanthine dehydrogenase/oxidase"/>
    <property type="match status" value="1"/>
</dbReference>
<dbReference type="PROSITE" id="PS51085">
    <property type="entry name" value="2FE2S_FER_2"/>
    <property type="match status" value="1"/>
</dbReference>
<evidence type="ECO:0000256" key="5">
    <source>
        <dbReference type="ARBA" id="ARBA00013123"/>
    </source>
</evidence>
<dbReference type="PANTHER" id="PTHR45444">
    <property type="entry name" value="XANTHINE DEHYDROGENASE"/>
    <property type="match status" value="1"/>
</dbReference>
<dbReference type="InterPro" id="IPR036856">
    <property type="entry name" value="Ald_Oxase/Xan_DH_a/b_sf"/>
</dbReference>
<dbReference type="InterPro" id="IPR036010">
    <property type="entry name" value="2Fe-2S_ferredoxin-like_sf"/>
</dbReference>
<keyword evidence="12" id="KW-0560">Oxidoreductase</keyword>
<dbReference type="Pfam" id="PF01315">
    <property type="entry name" value="Ald_Xan_dh_C"/>
    <property type="match status" value="1"/>
</dbReference>
<comment type="cofactor">
    <cofactor evidence="17">
        <name>[2Fe-2S] cluster</name>
        <dbReference type="ChEBI" id="CHEBI:190135"/>
    </cofactor>
</comment>
<comment type="catalytic activity">
    <reaction evidence="18">
        <text>xanthine + NAD(+) + H2O = urate + NADH + H(+)</text>
        <dbReference type="Rhea" id="RHEA:16669"/>
        <dbReference type="ChEBI" id="CHEBI:15377"/>
        <dbReference type="ChEBI" id="CHEBI:15378"/>
        <dbReference type="ChEBI" id="CHEBI:17712"/>
        <dbReference type="ChEBI" id="CHEBI:17775"/>
        <dbReference type="ChEBI" id="CHEBI:57540"/>
        <dbReference type="ChEBI" id="CHEBI:57945"/>
        <dbReference type="EC" id="1.17.1.4"/>
    </reaction>
</comment>
<feature type="binding site" evidence="23">
    <location>
        <position position="926"/>
    </location>
    <ligand>
        <name>Mo-molybdopterin</name>
        <dbReference type="ChEBI" id="CHEBI:71302"/>
    </ligand>
    <ligandPart>
        <name>Mo</name>
        <dbReference type="ChEBI" id="CHEBI:28685"/>
    </ligandPart>
</feature>
<sequence>MDSSLNSVLIFFVNGKKIVENEVNPEWTLLYYLRNKLLLCGTKLGCGEGGCGACTVMVSKYNRKLQKVSHLAINACLAPICSMHGLAVTTVEGIGSTKTKLHPVQERIAKAHGSQCGFCTPGIVMSMYTLLRCSPKPSMQDLETTFQGNLCRCTGYRPILDGFKTFTEEWEAIQNENLISNCNGVCSMSDQCCKLQNGYNETEKEHKDTLFEPSEFVPFDSTQEPIFPPELKLNDALDKQFLIFKNNEVTWFRPTKLDDILDLKKTYPDAKIIVGNTEVGIEVKFKNCNYPVRIHPVLIDEMTTVAVQENKIRVGASVTLENMIAFLKEEINTQPKYKTRILTSIIKMLNWFAGRQIRNVAAVGGNIMTGSPISDLNQIFIAAKVELELHSKNNGSRKILMDETFFTSYRQNIVRKDEVLIAIYIPYTTKDQYFYSYKQARRRDDDTAIVNSAINVTFKPKSNIISNIKMAFGGMGPTTIVPIKTCQAIKNQPWNEETLNKIYKCLIEDLPLLPGAPGGMTQYRKSLALSFVFKAFLAISQELQNYTQTLSINEIQLSALTEFSNQIPKGSQYYEILSSKETIHCVGKPIPHLSAFKHATGEAIYCDDIPPFANELYMTLVISQRAHAKFQLDPSEALCMDGVKLFVSADDIPEDKNYLEGPDSEIIFARDIVTSQGQILGAVIAENQLIAQKAARKVKVNYQNLYPLIITTEDAITHNSYFGKPYLLENGDVDNVFATAPHVIEKECRSGAQAHFYLETQSVVALPKHEDGEMEIYCSTQQPAKISSAVASILGVSESRITARTKRLGGAFGGKEMQPLYVAAPAAMAASKLGRPVRCMLERDDDMMVTGKRHPLYAKYKCAFDSNGKILACEMNFYLNVGYANNQSGAVLMQTMFKFENAYKIPNVRVVGYLCKTNLPSNNALRAFGAPQGIFIMEMMIRQIGEHLKKSTIEVANINFFKEGDTTFYNQKLDNVTLERCWSECIDSSSFFERSKQIDIYNRGNRWKKRGISLVPLKYAIGVGVKQFNQAAALLHVYTDGSVLLSHGGVEMGQGLHTKMVQIAAQALQIPPDNIFISETSTDKVPNAPPTVASMSSDFSGKAVQIACDKLIKRLEPFKNANPKGKWENWVLDAYMNRVSLSATGFYKPPFNSYNFDLHTGSPYNYYSYGTACSEVEIDCLTGDHQLLRTDIVMDVGCSLNPAIDIGQIEGAFIQGYGFYMIEEFMYSPDGLMLTKGPGTYKLPGFGNVPHEFNVSLLKDAPNPKAIHSSKAIGEPPLCLATSTLFATREAIKAARVDYGLDNTNLRIDAPLTSEKIRMACEDHLTSMFKAAEPETYKPWNVVV</sequence>
<feature type="binding site" evidence="23">
    <location>
        <position position="1093"/>
    </location>
    <ligand>
        <name>Mo-molybdopterin</name>
        <dbReference type="ChEBI" id="CHEBI:71302"/>
    </ligand>
    <ligandPart>
        <name>Mo</name>
        <dbReference type="ChEBI" id="CHEBI:28685"/>
    </ligandPart>
</feature>
<comment type="function">
    <text evidence="20">Key enzyme in purine degradation. Catalyzes the oxidation of hypoxanthine to xanthine. Catalyzes the oxidation of xanthine to uric acid.</text>
</comment>
<dbReference type="Pfam" id="PF00941">
    <property type="entry name" value="FAD_binding_5"/>
    <property type="match status" value="1"/>
</dbReference>
<dbReference type="GO" id="GO:0071949">
    <property type="term" value="F:FAD binding"/>
    <property type="evidence" value="ECO:0007669"/>
    <property type="project" value="InterPro"/>
</dbReference>
<dbReference type="InterPro" id="IPR037165">
    <property type="entry name" value="AldOxase/xan_DH_Mopterin-bd_sf"/>
</dbReference>
<dbReference type="FunFam" id="1.10.150.120:FF:000001">
    <property type="entry name" value="Aldehyde oxidase 1"/>
    <property type="match status" value="1"/>
</dbReference>
<dbReference type="Pfam" id="PF02738">
    <property type="entry name" value="MoCoBD_1"/>
    <property type="match status" value="1"/>
</dbReference>
<dbReference type="Gene3D" id="3.30.465.10">
    <property type="match status" value="1"/>
</dbReference>
<dbReference type="Pfam" id="PF03450">
    <property type="entry name" value="CO_deh_flav_C"/>
    <property type="match status" value="1"/>
</dbReference>
<dbReference type="Pfam" id="PF20256">
    <property type="entry name" value="MoCoBD_2"/>
    <property type="match status" value="1"/>
</dbReference>
<dbReference type="Gene3D" id="1.10.150.120">
    <property type="entry name" value="[2Fe-2S]-binding domain"/>
    <property type="match status" value="1"/>
</dbReference>
<evidence type="ECO:0000256" key="20">
    <source>
        <dbReference type="ARBA" id="ARBA00053333"/>
    </source>
</evidence>
<keyword evidence="14 23" id="KW-0411">Iron-sulfur</keyword>
<feature type="binding site" evidence="22">
    <location>
        <position position="438"/>
    </location>
    <ligand>
        <name>FAD</name>
        <dbReference type="ChEBI" id="CHEBI:57692"/>
    </ligand>
</feature>
<evidence type="ECO:0000256" key="11">
    <source>
        <dbReference type="ARBA" id="ARBA00022827"/>
    </source>
</evidence>
<evidence type="ECO:0000256" key="15">
    <source>
        <dbReference type="ARBA" id="ARBA00023027"/>
    </source>
</evidence>
<dbReference type="EMBL" id="JARPUR010000005">
    <property type="protein sequence ID" value="KAK4875653.1"/>
    <property type="molecule type" value="Genomic_DNA"/>
</dbReference>
<dbReference type="InterPro" id="IPR008274">
    <property type="entry name" value="AldOxase/xan_DH_MoCoBD1"/>
</dbReference>
<feature type="binding site" evidence="22">
    <location>
        <position position="420"/>
    </location>
    <ligand>
        <name>FAD</name>
        <dbReference type="ChEBI" id="CHEBI:57692"/>
    </ligand>
</feature>
<dbReference type="GO" id="GO:0005506">
    <property type="term" value="F:iron ion binding"/>
    <property type="evidence" value="ECO:0007669"/>
    <property type="project" value="InterPro"/>
</dbReference>
<feature type="domain" description="2Fe-2S ferredoxin-type" evidence="24">
    <location>
        <begin position="7"/>
        <end position="94"/>
    </location>
</feature>
<evidence type="ECO:0000259" key="25">
    <source>
        <dbReference type="PROSITE" id="PS51387"/>
    </source>
</evidence>
<dbReference type="Gene3D" id="3.90.1170.50">
    <property type="entry name" value="Aldehyde oxidase/xanthine dehydrogenase, a/b hammerhead"/>
    <property type="match status" value="1"/>
</dbReference>
<dbReference type="Gene3D" id="3.30.365.10">
    <property type="entry name" value="Aldehyde oxidase/xanthine dehydrogenase, molybdopterin binding domain"/>
    <property type="match status" value="4"/>
</dbReference>
<comment type="cofactor">
    <cofactor evidence="23">
        <name>Mo-molybdopterin</name>
        <dbReference type="ChEBI" id="CHEBI:71302"/>
    </cofactor>
    <text evidence="23">Binds 1 Mo-molybdopterin (Mo-MPT) cofactor per subunit.</text>
</comment>
<comment type="caution">
    <text evidence="26">The sequence shown here is derived from an EMBL/GenBank/DDBJ whole genome shotgun (WGS) entry which is preliminary data.</text>
</comment>
<dbReference type="PROSITE" id="PS00559">
    <property type="entry name" value="MOLYBDOPTERIN_EUK"/>
    <property type="match status" value="1"/>
</dbReference>
<dbReference type="SMART" id="SM01092">
    <property type="entry name" value="CO_deh_flav_C"/>
    <property type="match status" value="1"/>
</dbReference>
<accession>A0AAN7SMA8</accession>
<keyword evidence="7 23" id="KW-0500">Molybdenum</keyword>
<dbReference type="SMART" id="SM01008">
    <property type="entry name" value="Ald_Xan_dh_C"/>
    <property type="match status" value="1"/>
</dbReference>
<keyword evidence="9 23" id="KW-0001">2Fe-2S</keyword>
<dbReference type="PANTHER" id="PTHR45444:SF3">
    <property type="entry name" value="XANTHINE DEHYDROGENASE"/>
    <property type="match status" value="1"/>
</dbReference>
<feature type="binding site" evidence="23">
    <location>
        <position position="76"/>
    </location>
    <ligand>
        <name>[2Fe-2S] cluster</name>
        <dbReference type="ChEBI" id="CHEBI:190135"/>
        <label>1</label>
    </ligand>
</feature>
<feature type="binding site" evidence="23">
    <location>
        <position position="812"/>
    </location>
    <ligand>
        <name>Mo-molybdopterin</name>
        <dbReference type="ChEBI" id="CHEBI:71302"/>
    </ligand>
    <ligandPart>
        <name>Mo</name>
        <dbReference type="ChEBI" id="CHEBI:28685"/>
    </ligandPart>
</feature>
<proteinExistence type="inferred from homology"/>
<evidence type="ECO:0000313" key="27">
    <source>
        <dbReference type="Proteomes" id="UP001353858"/>
    </source>
</evidence>
<keyword evidence="13 23" id="KW-0408">Iron</keyword>
<dbReference type="FunFam" id="3.30.365.10:FF:000003">
    <property type="entry name" value="Aldehyde oxidase 1"/>
    <property type="match status" value="1"/>
</dbReference>
<dbReference type="InterPro" id="IPR036318">
    <property type="entry name" value="FAD-bd_PCMH-like_sf"/>
</dbReference>
<feature type="binding site" evidence="22">
    <location>
        <position position="816"/>
    </location>
    <ligand>
        <name>substrate</name>
    </ligand>
</feature>
<dbReference type="InterPro" id="IPR016169">
    <property type="entry name" value="FAD-bd_PCMH_sub2"/>
</dbReference>
<evidence type="ECO:0000256" key="3">
    <source>
        <dbReference type="ARBA" id="ARBA00006849"/>
    </source>
</evidence>
<feature type="binding site" evidence="23">
    <location>
        <position position="51"/>
    </location>
    <ligand>
        <name>[2Fe-2S] cluster</name>
        <dbReference type="ChEBI" id="CHEBI:190135"/>
        <label>1</label>
    </ligand>
</feature>
<dbReference type="InterPro" id="IPR012675">
    <property type="entry name" value="Beta-grasp_dom_sf"/>
</dbReference>
<feature type="binding site" evidence="23">
    <location>
        <position position="153"/>
    </location>
    <ligand>
        <name>[2Fe-2S] cluster</name>
        <dbReference type="ChEBI" id="CHEBI:190135"/>
        <label>2</label>
    </ligand>
</feature>
<keyword evidence="15" id="KW-0520">NAD</keyword>
<feature type="binding site" evidence="23">
    <location>
        <position position="116"/>
    </location>
    <ligand>
        <name>[2Fe-2S] cluster</name>
        <dbReference type="ChEBI" id="CHEBI:190135"/>
        <label>2</label>
    </ligand>
</feature>
<dbReference type="InterPro" id="IPR016166">
    <property type="entry name" value="FAD-bd_PCMH"/>
</dbReference>
<dbReference type="InterPro" id="IPR005107">
    <property type="entry name" value="CO_DH_flav_C"/>
</dbReference>
<dbReference type="SUPFAM" id="SSF55447">
    <property type="entry name" value="CO dehydrogenase flavoprotein C-terminal domain-like"/>
    <property type="match status" value="1"/>
</dbReference>
<dbReference type="InterPro" id="IPR014307">
    <property type="entry name" value="Xanthine_DH_ssu"/>
</dbReference>
<name>A0AAN7SMA8_9COLE</name>
<evidence type="ECO:0000313" key="26">
    <source>
        <dbReference type="EMBL" id="KAK4875653.1"/>
    </source>
</evidence>
<keyword evidence="8" id="KW-0285">Flavoprotein</keyword>
<reference evidence="27" key="1">
    <citation type="submission" date="2023-01" db="EMBL/GenBank/DDBJ databases">
        <title>Key to firefly adult light organ development and bioluminescence: homeobox transcription factors regulate luciferase expression and transportation to peroxisome.</title>
        <authorList>
            <person name="Fu X."/>
        </authorList>
    </citation>
    <scope>NUCLEOTIDE SEQUENCE [LARGE SCALE GENOMIC DNA]</scope>
</reference>
<feature type="binding site" evidence="22">
    <location>
        <position position="375"/>
    </location>
    <ligand>
        <name>FAD</name>
        <dbReference type="ChEBI" id="CHEBI:57692"/>
    </ligand>
</feature>
<dbReference type="SUPFAM" id="SSF54292">
    <property type="entry name" value="2Fe-2S ferredoxin-like"/>
    <property type="match status" value="1"/>
</dbReference>
<evidence type="ECO:0000256" key="13">
    <source>
        <dbReference type="ARBA" id="ARBA00023004"/>
    </source>
</evidence>
<dbReference type="FunFam" id="3.10.20.30:FF:000015">
    <property type="entry name" value="Aldehyde oxidase 1"/>
    <property type="match status" value="1"/>
</dbReference>
<feature type="binding site" evidence="23">
    <location>
        <position position="151"/>
    </location>
    <ligand>
        <name>[2Fe-2S] cluster</name>
        <dbReference type="ChEBI" id="CHEBI:190135"/>
        <label>2</label>
    </ligand>
</feature>
<evidence type="ECO:0000259" key="24">
    <source>
        <dbReference type="PROSITE" id="PS51085"/>
    </source>
</evidence>
<dbReference type="FunFam" id="3.30.365.10:FF:000004">
    <property type="entry name" value="Xanthine dehydrogenase oxidase"/>
    <property type="match status" value="1"/>
</dbReference>
<dbReference type="InterPro" id="IPR002888">
    <property type="entry name" value="2Fe-2S-bd"/>
</dbReference>
<keyword evidence="10 23" id="KW-0479">Metal-binding</keyword>
<evidence type="ECO:0000256" key="16">
    <source>
        <dbReference type="ARBA" id="ARBA00023140"/>
    </source>
</evidence>
<dbReference type="GO" id="GO:0051537">
    <property type="term" value="F:2 iron, 2 sulfur cluster binding"/>
    <property type="evidence" value="ECO:0007669"/>
    <property type="project" value="UniProtKB-KW"/>
</dbReference>
<dbReference type="InterPro" id="IPR036884">
    <property type="entry name" value="2Fe-2S-bd_dom_sf"/>
</dbReference>
<evidence type="ECO:0000256" key="19">
    <source>
        <dbReference type="ARBA" id="ARBA00049517"/>
    </source>
</evidence>
<feature type="domain" description="FAD-binding PCMH-type" evidence="25">
    <location>
        <begin position="244"/>
        <end position="430"/>
    </location>
</feature>
<dbReference type="GO" id="GO:0043546">
    <property type="term" value="F:molybdopterin cofactor binding"/>
    <property type="evidence" value="ECO:0007669"/>
    <property type="project" value="InterPro"/>
</dbReference>
<dbReference type="InterPro" id="IPR022407">
    <property type="entry name" value="OxRdtase_Mopterin_BS"/>
</dbReference>
<dbReference type="GO" id="GO:0004854">
    <property type="term" value="F:xanthine dehydrogenase activity"/>
    <property type="evidence" value="ECO:0007669"/>
    <property type="project" value="UniProtKB-EC"/>
</dbReference>
<dbReference type="SUPFAM" id="SSF56003">
    <property type="entry name" value="Molybdenum cofactor-binding domain"/>
    <property type="match status" value="1"/>
</dbReference>
<evidence type="ECO:0000256" key="1">
    <source>
        <dbReference type="ARBA" id="ARBA00001974"/>
    </source>
</evidence>
<dbReference type="InterPro" id="IPR000674">
    <property type="entry name" value="Ald_Oxase/Xan_DH_a/b"/>
</dbReference>
<comment type="subcellular location">
    <subcellularLocation>
        <location evidence="2">Peroxisome</location>
    </subcellularLocation>
</comment>
<dbReference type="InterPro" id="IPR002346">
    <property type="entry name" value="Mopterin_DH_FAD-bd"/>
</dbReference>
<evidence type="ECO:0000256" key="12">
    <source>
        <dbReference type="ARBA" id="ARBA00023002"/>
    </source>
</evidence>
<gene>
    <name evidence="26" type="ORF">RN001_012075</name>
</gene>
<comment type="subunit">
    <text evidence="4">Homodimer.</text>
</comment>
<dbReference type="Gene3D" id="3.30.43.10">
    <property type="entry name" value="Uridine Diphospho-n-acetylenolpyruvylglucosamine Reductase, domain 2"/>
    <property type="match status" value="1"/>
</dbReference>
<comment type="cofactor">
    <cofactor evidence="23">
        <name>[2Fe-2S] cluster</name>
        <dbReference type="ChEBI" id="CHEBI:190135"/>
    </cofactor>
    <text evidence="23">Binds 2 [2Fe-2S] clusters.</text>
</comment>
<dbReference type="PROSITE" id="PS00197">
    <property type="entry name" value="2FE2S_FER_1"/>
    <property type="match status" value="1"/>
</dbReference>
<dbReference type="SUPFAM" id="SSF47741">
    <property type="entry name" value="CO dehydrogenase ISP C-domain like"/>
    <property type="match status" value="1"/>
</dbReference>
<feature type="binding site" evidence="23">
    <location>
        <position position="46"/>
    </location>
    <ligand>
        <name>[2Fe-2S] cluster</name>
        <dbReference type="ChEBI" id="CHEBI:190135"/>
        <label>1</label>
    </ligand>
</feature>
<evidence type="ECO:0000256" key="23">
    <source>
        <dbReference type="PIRSR" id="PIRSR000127-3"/>
    </source>
</evidence>
<dbReference type="SUPFAM" id="SSF56176">
    <property type="entry name" value="FAD-binding/transporter-associated domain-like"/>
    <property type="match status" value="1"/>
</dbReference>
<evidence type="ECO:0000256" key="18">
    <source>
        <dbReference type="ARBA" id="ARBA00049017"/>
    </source>
</evidence>
<dbReference type="Gene3D" id="3.10.20.30">
    <property type="match status" value="1"/>
</dbReference>
<protein>
    <recommendedName>
        <fullName evidence="6">Xanthine dehydrogenase</fullName>
        <ecNumber evidence="5">1.17.1.4</ecNumber>
    </recommendedName>
</protein>
<comment type="similarity">
    <text evidence="3">Belongs to the xanthine dehydrogenase family.</text>
</comment>
<dbReference type="EC" id="1.17.1.4" evidence="5"/>
<evidence type="ECO:0000256" key="10">
    <source>
        <dbReference type="ARBA" id="ARBA00022723"/>
    </source>
</evidence>
<feature type="binding site" evidence="22">
    <location>
        <begin position="272"/>
        <end position="279"/>
    </location>
    <ligand>
        <name>FAD</name>
        <dbReference type="ChEBI" id="CHEBI:57692"/>
    </ligand>
</feature>
<dbReference type="Gene3D" id="3.30.390.50">
    <property type="entry name" value="CO dehydrogenase flavoprotein, C-terminal domain"/>
    <property type="match status" value="1"/>
</dbReference>
<dbReference type="InterPro" id="IPR046867">
    <property type="entry name" value="AldOxase/xan_DH_MoCoBD2"/>
</dbReference>
<feature type="active site" description="Proton acceptor" evidence="21">
    <location>
        <position position="1275"/>
    </location>
</feature>
<dbReference type="InterPro" id="IPR016208">
    <property type="entry name" value="Ald_Oxase/xanthine_DH-like"/>
</dbReference>
<dbReference type="Pfam" id="PF00111">
    <property type="entry name" value="Fer2"/>
    <property type="match status" value="1"/>
</dbReference>
<feature type="binding site" evidence="23">
    <location>
        <position position="54"/>
    </location>
    <ligand>
        <name>[2Fe-2S] cluster</name>
        <dbReference type="ChEBI" id="CHEBI:190135"/>
        <label>1</label>
    </ligand>
</feature>
<feature type="binding site" evidence="22">
    <location>
        <position position="928"/>
    </location>
    <ligand>
        <name>substrate</name>
    </ligand>
</feature>